<evidence type="ECO:0000256" key="2">
    <source>
        <dbReference type="ARBA" id="ARBA00022448"/>
    </source>
</evidence>
<feature type="transmembrane region" description="Helical" evidence="8">
    <location>
        <begin position="100"/>
        <end position="125"/>
    </location>
</feature>
<dbReference type="GO" id="GO:0000139">
    <property type="term" value="C:Golgi membrane"/>
    <property type="evidence" value="ECO:0007669"/>
    <property type="project" value="TreeGrafter"/>
</dbReference>
<feature type="compositionally biased region" description="Low complexity" evidence="7">
    <location>
        <begin position="374"/>
        <end position="385"/>
    </location>
</feature>
<dbReference type="Pfam" id="PF08449">
    <property type="entry name" value="UAA"/>
    <property type="match status" value="2"/>
</dbReference>
<evidence type="ECO:0000256" key="1">
    <source>
        <dbReference type="ARBA" id="ARBA00004127"/>
    </source>
</evidence>
<reference evidence="9 10" key="1">
    <citation type="submission" date="2019-02" db="EMBL/GenBank/DDBJ databases">
        <title>Genome sequencing of the rare red list fungi Phlebia centrifuga.</title>
        <authorList>
            <person name="Buettner E."/>
            <person name="Kellner H."/>
        </authorList>
    </citation>
    <scope>NUCLEOTIDE SEQUENCE [LARGE SCALE GENOMIC DNA]</scope>
    <source>
        <strain evidence="9 10">DSM 108282</strain>
    </source>
</reference>
<evidence type="ECO:0000256" key="4">
    <source>
        <dbReference type="ARBA" id="ARBA00022692"/>
    </source>
</evidence>
<keyword evidence="10" id="KW-1185">Reference proteome</keyword>
<evidence type="ECO:0000256" key="7">
    <source>
        <dbReference type="SAM" id="MobiDB-lite"/>
    </source>
</evidence>
<dbReference type="PANTHER" id="PTHR10778:SF4">
    <property type="entry name" value="NUCLEOTIDE SUGAR TRANSPORTER SLC35B4"/>
    <property type="match status" value="1"/>
</dbReference>
<evidence type="ECO:0008006" key="11">
    <source>
        <dbReference type="Google" id="ProtNLM"/>
    </source>
</evidence>
<comment type="subcellular location">
    <subcellularLocation>
        <location evidence="1">Endomembrane system</location>
        <topology evidence="1">Multi-pass membrane protein</topology>
    </subcellularLocation>
</comment>
<feature type="compositionally biased region" description="Basic and acidic residues" evidence="7">
    <location>
        <begin position="472"/>
        <end position="490"/>
    </location>
</feature>
<keyword evidence="5 8" id="KW-1133">Transmembrane helix</keyword>
<protein>
    <recommendedName>
        <fullName evidence="11">UAA transporter</fullName>
    </recommendedName>
</protein>
<dbReference type="GO" id="GO:0005789">
    <property type="term" value="C:endoplasmic reticulum membrane"/>
    <property type="evidence" value="ECO:0007669"/>
    <property type="project" value="TreeGrafter"/>
</dbReference>
<dbReference type="Proteomes" id="UP000309038">
    <property type="component" value="Unassembled WGS sequence"/>
</dbReference>
<dbReference type="InterPro" id="IPR037185">
    <property type="entry name" value="EmrE-like"/>
</dbReference>
<evidence type="ECO:0000256" key="8">
    <source>
        <dbReference type="SAM" id="Phobius"/>
    </source>
</evidence>
<evidence type="ECO:0000256" key="6">
    <source>
        <dbReference type="ARBA" id="ARBA00023136"/>
    </source>
</evidence>
<evidence type="ECO:0000256" key="5">
    <source>
        <dbReference type="ARBA" id="ARBA00022989"/>
    </source>
</evidence>
<keyword evidence="3" id="KW-0762">Sugar transport</keyword>
<dbReference type="InterPro" id="IPR013657">
    <property type="entry name" value="SCL35B1-4/HUT1"/>
</dbReference>
<feature type="transmembrane region" description="Helical" evidence="8">
    <location>
        <begin position="201"/>
        <end position="218"/>
    </location>
</feature>
<keyword evidence="6 8" id="KW-0472">Membrane</keyword>
<sequence length="520" mass="57045">MSRRRLPPSDARTTKANNILADIVLRTPYIPAHNHRPTADEHAPPAEKSTSRYATLLTSLVDFSFILSLVFGGCCANVWAYEYLLNIDSRIGTALTFSQMTFITLHSLPSFLHLTYLSVPLPIAFPKHIPIPIPHLKSRQVPLSQWALQVCVLTTGSLLNNWAFAFSVPLTVQIVFRSAGLAVSMLFGRLFLNKRYSYPQIASVLLVTFGVILATTSRPSSPPPSSGTTPDPVDYTEYSLGILMLSLSLLLSGVLGMLQERTYTTYGPCWREGVFYTGRNTTKATLVFGTLRGLSPYLTLLANLATQLVCVSGVNQLTSRVSSVSTNLVLTTRKALSLLFSVWWFGNGWNDQLGLGAGFVFAGSIIYTTVASASSNSTSTKPSSAENPARLNSPGNVKTESPTPARTIHIKREDSIRIPFTPPQPNQKANWKEEDTDDDDNTNTNGPGGHNMLTRRRVHKMEFAETELDLDDGLRERRGGGSRGRCREGTSKGQRTRTGQIEGESKGQRASLVSFITARE</sequence>
<feature type="region of interest" description="Disordered" evidence="7">
    <location>
        <begin position="470"/>
        <end position="520"/>
    </location>
</feature>
<keyword evidence="2" id="KW-0813">Transport</keyword>
<dbReference type="SUPFAM" id="SSF103481">
    <property type="entry name" value="Multidrug resistance efflux transporter EmrE"/>
    <property type="match status" value="1"/>
</dbReference>
<dbReference type="GO" id="GO:0005462">
    <property type="term" value="F:UDP-N-acetylglucosamine transmembrane transporter activity"/>
    <property type="evidence" value="ECO:0007669"/>
    <property type="project" value="TreeGrafter"/>
</dbReference>
<gene>
    <name evidence="9" type="ORF">EW026_g222</name>
</gene>
<evidence type="ECO:0000256" key="3">
    <source>
        <dbReference type="ARBA" id="ARBA00022597"/>
    </source>
</evidence>
<dbReference type="PANTHER" id="PTHR10778">
    <property type="entry name" value="SOLUTE CARRIER FAMILY 35 MEMBER B"/>
    <property type="match status" value="1"/>
</dbReference>
<feature type="transmembrane region" description="Helical" evidence="8">
    <location>
        <begin position="56"/>
        <end position="80"/>
    </location>
</feature>
<dbReference type="EMBL" id="SGPJ01000003">
    <property type="protein sequence ID" value="THH02688.1"/>
    <property type="molecule type" value="Genomic_DNA"/>
</dbReference>
<organism evidence="9 10">
    <name type="scientific">Hermanssonia centrifuga</name>
    <dbReference type="NCBI Taxonomy" id="98765"/>
    <lineage>
        <taxon>Eukaryota</taxon>
        <taxon>Fungi</taxon>
        <taxon>Dikarya</taxon>
        <taxon>Basidiomycota</taxon>
        <taxon>Agaricomycotina</taxon>
        <taxon>Agaricomycetes</taxon>
        <taxon>Polyporales</taxon>
        <taxon>Meruliaceae</taxon>
        <taxon>Hermanssonia</taxon>
    </lineage>
</organism>
<dbReference type="AlphaFoldDB" id="A0A4S4KX13"/>
<proteinExistence type="predicted"/>
<name>A0A4S4KX13_9APHY</name>
<evidence type="ECO:0000313" key="10">
    <source>
        <dbReference type="Proteomes" id="UP000309038"/>
    </source>
</evidence>
<feature type="transmembrane region" description="Helical" evidence="8">
    <location>
        <begin position="238"/>
        <end position="258"/>
    </location>
</feature>
<keyword evidence="4 8" id="KW-0812">Transmembrane</keyword>
<accession>A0A4S4KX13</accession>
<comment type="caution">
    <text evidence="9">The sequence shown here is derived from an EMBL/GenBank/DDBJ whole genome shotgun (WGS) entry which is preliminary data.</text>
</comment>
<feature type="compositionally biased region" description="Polar residues" evidence="7">
    <location>
        <begin position="393"/>
        <end position="404"/>
    </location>
</feature>
<dbReference type="GO" id="GO:0005464">
    <property type="term" value="F:UDP-xylose transmembrane transporter activity"/>
    <property type="evidence" value="ECO:0007669"/>
    <property type="project" value="TreeGrafter"/>
</dbReference>
<evidence type="ECO:0000313" key="9">
    <source>
        <dbReference type="EMBL" id="THH02688.1"/>
    </source>
</evidence>
<feature type="region of interest" description="Disordered" evidence="7">
    <location>
        <begin position="374"/>
        <end position="457"/>
    </location>
</feature>